<dbReference type="EMBL" id="CP143529">
    <property type="protein sequence ID" value="WVS92224.1"/>
    <property type="molecule type" value="Genomic_DNA"/>
</dbReference>
<proteinExistence type="predicted"/>
<accession>A0ACD5A653</accession>
<keyword evidence="1" id="KW-0614">Plasmid</keyword>
<gene>
    <name evidence="1" type="ORF">DOP62_14130</name>
</gene>
<evidence type="ECO:0000313" key="1">
    <source>
        <dbReference type="EMBL" id="WVS92224.1"/>
    </source>
</evidence>
<protein>
    <submittedName>
        <fullName evidence="1">Uncharacterized protein</fullName>
    </submittedName>
</protein>
<dbReference type="Proteomes" id="UP000267249">
    <property type="component" value="Plasmid p11801_2"/>
</dbReference>
<name>A0ACD5A653_SYNEL</name>
<sequence>MWDAIFQIGASILVGVALGYAVAAIVNSLSQPFAELWKGFVKSAQYLWGTVKEATQHLLARIAQWLEQAWQSIESYLLLAIGYRRWWRVSFFTEARTAFIKFVDPLSQQNKSYLFSMGVLDKNEEAQLPTQQNSIEHVLTIEQ</sequence>
<organism evidence="1 2">
    <name type="scientific">Synechococcus elongatus PCC 11801</name>
    <dbReference type="NCBI Taxonomy" id="2219813"/>
    <lineage>
        <taxon>Bacteria</taxon>
        <taxon>Bacillati</taxon>
        <taxon>Cyanobacteriota</taxon>
        <taxon>Cyanophyceae</taxon>
        <taxon>Synechococcales</taxon>
        <taxon>Synechococcaceae</taxon>
        <taxon>Synechococcus</taxon>
    </lineage>
</organism>
<evidence type="ECO:0000313" key="2">
    <source>
        <dbReference type="Proteomes" id="UP000267249"/>
    </source>
</evidence>
<reference evidence="1" key="1">
    <citation type="submission" date="2024-01" db="EMBL/GenBank/DDBJ databases">
        <title>De novo genome assembly and pan-genome analysis of the fast-growing Indian isolates of Synechococcus elongatus: Potential chassis for bioproduction.</title>
        <authorList>
            <person name="Jain V.S."/>
            <person name="Schubert M.G."/>
            <person name="Pritam P."/>
            <person name="Sarnaik A.P."/>
            <person name="Jaiswal D."/>
            <person name="Church G.M."/>
            <person name="Wangikar P."/>
        </authorList>
    </citation>
    <scope>NUCLEOTIDE SEQUENCE</scope>
    <source>
        <strain evidence="1">PCC 11801</strain>
    </source>
</reference>
<geneLocation type="plasmid" evidence="1 2">
    <name>p11801_2</name>
</geneLocation>